<organism evidence="1 2">
    <name type="scientific">Propioniciclava tarda</name>
    <dbReference type="NCBI Taxonomy" id="433330"/>
    <lineage>
        <taxon>Bacteria</taxon>
        <taxon>Bacillati</taxon>
        <taxon>Actinomycetota</taxon>
        <taxon>Actinomycetes</taxon>
        <taxon>Propionibacteriales</taxon>
        <taxon>Propionibacteriaceae</taxon>
        <taxon>Propioniciclava</taxon>
    </lineage>
</organism>
<proteinExistence type="predicted"/>
<sequence>MIYEIHDDRVVVRVITIRHRRDAYV</sequence>
<evidence type="ECO:0000313" key="1">
    <source>
        <dbReference type="EMBL" id="TBT94778.1"/>
    </source>
</evidence>
<accession>A0A4Q9KK37</accession>
<dbReference type="EMBL" id="SDMR01000010">
    <property type="protein sequence ID" value="TBT94778.1"/>
    <property type="molecule type" value="Genomic_DNA"/>
</dbReference>
<dbReference type="Proteomes" id="UP000291933">
    <property type="component" value="Unassembled WGS sequence"/>
</dbReference>
<gene>
    <name evidence="1" type="ORF">ET996_09090</name>
</gene>
<protein>
    <submittedName>
        <fullName evidence="1">Uncharacterized protein</fullName>
    </submittedName>
</protein>
<dbReference type="AlphaFoldDB" id="A0A4Q9KK37"/>
<name>A0A4Q9KK37_PROTD</name>
<reference evidence="1 2" key="1">
    <citation type="submission" date="2019-01" db="EMBL/GenBank/DDBJ databases">
        <title>Lactibacter flavus gen. nov., sp. nov., a novel bacterium of the family Propionibacteriaceae isolated from raw milk and dairy products.</title>
        <authorList>
            <person name="Huptas C."/>
            <person name="Wenning M."/>
            <person name="Breitenwieser F."/>
            <person name="Doll E."/>
            <person name="Von Neubeck M."/>
            <person name="Busse H.-J."/>
            <person name="Scherer S."/>
        </authorList>
    </citation>
    <scope>NUCLEOTIDE SEQUENCE [LARGE SCALE GENOMIC DNA]</scope>
    <source>
        <strain evidence="1 2">DSM 22130</strain>
    </source>
</reference>
<evidence type="ECO:0000313" key="2">
    <source>
        <dbReference type="Proteomes" id="UP000291933"/>
    </source>
</evidence>
<keyword evidence="2" id="KW-1185">Reference proteome</keyword>
<comment type="caution">
    <text evidence="1">The sequence shown here is derived from an EMBL/GenBank/DDBJ whole genome shotgun (WGS) entry which is preliminary data.</text>
</comment>